<sequence>MLPPVFTTTVVVTPSPVSTPLSSSTTPVSLLDSPTTFVAGESTSTRDATVSDVGGSSSGFVDDGARLGDDLYLPNICWDSNAQDKRYSVEDSGVFQERYQGLDVELEASNAKAQAKQVELEEPEEQLRKLQQVCDSLVSEKNQLFQTSTAQQACLKEAESALDQSNAEIDSLTNRLAGLQGDRNWLITNGFVGAFEYLHQSESFVTLLDRMSTAAYKSGHHDGLYEGYFRCQQTDRIIPEFQENRGKLTAEMVDALEAAYKVAEDGVDSLRQMLDVAEESGEELVFFICYFHCSFRYFLKTIFGFVWSACRHSIFVRQLIQISS</sequence>
<dbReference type="Gramene" id="mRNA:HanXRQr2_Chr10g0445441">
    <property type="protein sequence ID" value="mRNA:HanXRQr2_Chr10g0445441"/>
    <property type="gene ID" value="HanXRQr2_Chr10g0445441"/>
</dbReference>
<reference evidence="2" key="2">
    <citation type="submission" date="2020-06" db="EMBL/GenBank/DDBJ databases">
        <title>Helianthus annuus Genome sequencing and assembly Release 2.</title>
        <authorList>
            <person name="Gouzy J."/>
            <person name="Langlade N."/>
            <person name="Munos S."/>
        </authorList>
    </citation>
    <scope>NUCLEOTIDE SEQUENCE</scope>
    <source>
        <tissue evidence="2">Leaves</tissue>
    </source>
</reference>
<name>A0A9K3N4Q1_HELAN</name>
<gene>
    <name evidence="2" type="ORF">HanXRQr2_Chr10g0445441</name>
</gene>
<accession>A0A9K3N4Q1</accession>
<evidence type="ECO:0000313" key="3">
    <source>
        <dbReference type="Proteomes" id="UP000215914"/>
    </source>
</evidence>
<reference evidence="2" key="1">
    <citation type="journal article" date="2017" name="Nature">
        <title>The sunflower genome provides insights into oil metabolism, flowering and Asterid evolution.</title>
        <authorList>
            <person name="Badouin H."/>
            <person name="Gouzy J."/>
            <person name="Grassa C.J."/>
            <person name="Murat F."/>
            <person name="Staton S.E."/>
            <person name="Cottret L."/>
            <person name="Lelandais-Briere C."/>
            <person name="Owens G.L."/>
            <person name="Carrere S."/>
            <person name="Mayjonade B."/>
            <person name="Legrand L."/>
            <person name="Gill N."/>
            <person name="Kane N.C."/>
            <person name="Bowers J.E."/>
            <person name="Hubner S."/>
            <person name="Bellec A."/>
            <person name="Berard A."/>
            <person name="Berges H."/>
            <person name="Blanchet N."/>
            <person name="Boniface M.C."/>
            <person name="Brunel D."/>
            <person name="Catrice O."/>
            <person name="Chaidir N."/>
            <person name="Claudel C."/>
            <person name="Donnadieu C."/>
            <person name="Faraut T."/>
            <person name="Fievet G."/>
            <person name="Helmstetter N."/>
            <person name="King M."/>
            <person name="Knapp S.J."/>
            <person name="Lai Z."/>
            <person name="Le Paslier M.C."/>
            <person name="Lippi Y."/>
            <person name="Lorenzon L."/>
            <person name="Mandel J.R."/>
            <person name="Marage G."/>
            <person name="Marchand G."/>
            <person name="Marquand E."/>
            <person name="Bret-Mestries E."/>
            <person name="Morien E."/>
            <person name="Nambeesan S."/>
            <person name="Nguyen T."/>
            <person name="Pegot-Espagnet P."/>
            <person name="Pouilly N."/>
            <person name="Raftis F."/>
            <person name="Sallet E."/>
            <person name="Schiex T."/>
            <person name="Thomas J."/>
            <person name="Vandecasteele C."/>
            <person name="Vares D."/>
            <person name="Vear F."/>
            <person name="Vautrin S."/>
            <person name="Crespi M."/>
            <person name="Mangin B."/>
            <person name="Burke J.M."/>
            <person name="Salse J."/>
            <person name="Munos S."/>
            <person name="Vincourt P."/>
            <person name="Rieseberg L.H."/>
            <person name="Langlade N.B."/>
        </authorList>
    </citation>
    <scope>NUCLEOTIDE SEQUENCE</scope>
    <source>
        <tissue evidence="2">Leaves</tissue>
    </source>
</reference>
<feature type="coiled-coil region" evidence="1">
    <location>
        <begin position="155"/>
        <end position="182"/>
    </location>
</feature>
<organism evidence="2 3">
    <name type="scientific">Helianthus annuus</name>
    <name type="common">Common sunflower</name>
    <dbReference type="NCBI Taxonomy" id="4232"/>
    <lineage>
        <taxon>Eukaryota</taxon>
        <taxon>Viridiplantae</taxon>
        <taxon>Streptophyta</taxon>
        <taxon>Embryophyta</taxon>
        <taxon>Tracheophyta</taxon>
        <taxon>Spermatophyta</taxon>
        <taxon>Magnoliopsida</taxon>
        <taxon>eudicotyledons</taxon>
        <taxon>Gunneridae</taxon>
        <taxon>Pentapetalae</taxon>
        <taxon>asterids</taxon>
        <taxon>campanulids</taxon>
        <taxon>Asterales</taxon>
        <taxon>Asteraceae</taxon>
        <taxon>Asteroideae</taxon>
        <taxon>Heliantheae alliance</taxon>
        <taxon>Heliantheae</taxon>
        <taxon>Helianthus</taxon>
    </lineage>
</organism>
<dbReference type="EMBL" id="MNCJ02000325">
    <property type="protein sequence ID" value="KAF5786817.1"/>
    <property type="molecule type" value="Genomic_DNA"/>
</dbReference>
<comment type="caution">
    <text evidence="2">The sequence shown here is derived from an EMBL/GenBank/DDBJ whole genome shotgun (WGS) entry which is preliminary data.</text>
</comment>
<evidence type="ECO:0000313" key="2">
    <source>
        <dbReference type="EMBL" id="KAF5786817.1"/>
    </source>
</evidence>
<protein>
    <submittedName>
        <fullName evidence="2">Uncharacterized protein</fullName>
    </submittedName>
</protein>
<proteinExistence type="predicted"/>
<keyword evidence="1" id="KW-0175">Coiled coil</keyword>
<keyword evidence="3" id="KW-1185">Reference proteome</keyword>
<dbReference type="Gene3D" id="1.20.920.20">
    <property type="match status" value="1"/>
</dbReference>
<dbReference type="Proteomes" id="UP000215914">
    <property type="component" value="Unassembled WGS sequence"/>
</dbReference>
<evidence type="ECO:0000256" key="1">
    <source>
        <dbReference type="SAM" id="Coils"/>
    </source>
</evidence>
<dbReference type="AlphaFoldDB" id="A0A9K3N4Q1"/>